<reference evidence="2 3" key="1">
    <citation type="journal article" date="2023" name="Nat. Commun.">
        <title>Origin of minicircular mitochondrial genomes in red algae.</title>
        <authorList>
            <person name="Lee Y."/>
            <person name="Cho C.H."/>
            <person name="Lee Y.M."/>
            <person name="Park S.I."/>
            <person name="Yang J.H."/>
            <person name="West J.A."/>
            <person name="Bhattacharya D."/>
            <person name="Yoon H.S."/>
        </authorList>
    </citation>
    <scope>NUCLEOTIDE SEQUENCE [LARGE SCALE GENOMIC DNA]</scope>
    <source>
        <strain evidence="2 3">CCMP1338</strain>
        <tissue evidence="2">Whole cell</tissue>
    </source>
</reference>
<name>A0AAV8UWD9_9RHOD</name>
<keyword evidence="3" id="KW-1185">Reference proteome</keyword>
<evidence type="ECO:0008006" key="4">
    <source>
        <dbReference type="Google" id="ProtNLM"/>
    </source>
</evidence>
<protein>
    <recommendedName>
        <fullName evidence="4">Methyltransferase FkbM domain-containing protein</fullName>
    </recommendedName>
</protein>
<dbReference type="Gene3D" id="3.40.50.150">
    <property type="entry name" value="Vaccinia Virus protein VP39"/>
    <property type="match status" value="1"/>
</dbReference>
<organism evidence="2 3">
    <name type="scientific">Rhodosorus marinus</name>
    <dbReference type="NCBI Taxonomy" id="101924"/>
    <lineage>
        <taxon>Eukaryota</taxon>
        <taxon>Rhodophyta</taxon>
        <taxon>Stylonematophyceae</taxon>
        <taxon>Stylonematales</taxon>
        <taxon>Stylonemataceae</taxon>
        <taxon>Rhodosorus</taxon>
    </lineage>
</organism>
<accession>A0AAV8UWD9</accession>
<sequence length="327" mass="36557">MGILEKQKVSIYFGLAGLVMIFLASFLGRREMRLDSSRKISVQGRSFLKAVERVENSVCGLAFSSIGTSVSTDVHAEVQRALKGLKKPELVKTLLAVQYPGAVVDIGASAGELLTFPALDAGRVVYSVEPDKRTVSKILEKAHQRGIMDSRLKVVAEAAGIKERYMNMQFHKTTSQLSCVHCTSENSTEIYHELVEMLPIDRLVREPVFLYKLSARGYEGDILSGSRDLFDEFGVRYIVLTFSPKLMENYGNFEGIELDWVDHNRPEIVLTFLLDRNYHCFDMTWMGRSPGSTQFTEPISRTTMSSFTSSVNSAAAEVELFCMKCAS</sequence>
<feature type="transmembrane region" description="Helical" evidence="1">
    <location>
        <begin position="12"/>
        <end position="29"/>
    </location>
</feature>
<dbReference type="EMBL" id="JAMWBK010000003">
    <property type="protein sequence ID" value="KAJ8906874.1"/>
    <property type="molecule type" value="Genomic_DNA"/>
</dbReference>
<keyword evidence="1" id="KW-1133">Transmembrane helix</keyword>
<evidence type="ECO:0000256" key="1">
    <source>
        <dbReference type="SAM" id="Phobius"/>
    </source>
</evidence>
<keyword evidence="1" id="KW-0812">Transmembrane</keyword>
<dbReference type="AlphaFoldDB" id="A0AAV8UWD9"/>
<gene>
    <name evidence="2" type="ORF">NDN08_003358</name>
</gene>
<evidence type="ECO:0000313" key="2">
    <source>
        <dbReference type="EMBL" id="KAJ8906874.1"/>
    </source>
</evidence>
<evidence type="ECO:0000313" key="3">
    <source>
        <dbReference type="Proteomes" id="UP001157974"/>
    </source>
</evidence>
<comment type="caution">
    <text evidence="2">The sequence shown here is derived from an EMBL/GenBank/DDBJ whole genome shotgun (WGS) entry which is preliminary data.</text>
</comment>
<dbReference type="Proteomes" id="UP001157974">
    <property type="component" value="Unassembled WGS sequence"/>
</dbReference>
<dbReference type="InterPro" id="IPR029063">
    <property type="entry name" value="SAM-dependent_MTases_sf"/>
</dbReference>
<keyword evidence="1" id="KW-0472">Membrane</keyword>
<dbReference type="SUPFAM" id="SSF53335">
    <property type="entry name" value="S-adenosyl-L-methionine-dependent methyltransferases"/>
    <property type="match status" value="1"/>
</dbReference>
<proteinExistence type="predicted"/>